<feature type="region of interest" description="Disordered" evidence="1">
    <location>
        <begin position="68"/>
        <end position="87"/>
    </location>
</feature>
<evidence type="ECO:0000256" key="1">
    <source>
        <dbReference type="SAM" id="MobiDB-lite"/>
    </source>
</evidence>
<evidence type="ECO:0000313" key="2">
    <source>
        <dbReference type="EMBL" id="RUS79234.1"/>
    </source>
</evidence>
<protein>
    <submittedName>
        <fullName evidence="2">Uncharacterized protein</fullName>
    </submittedName>
</protein>
<name>A0A3S0ZZW9_ELYCH</name>
<dbReference type="EMBL" id="RQTK01000463">
    <property type="protein sequence ID" value="RUS79234.1"/>
    <property type="molecule type" value="Genomic_DNA"/>
</dbReference>
<keyword evidence="3" id="KW-1185">Reference proteome</keyword>
<dbReference type="Proteomes" id="UP000271974">
    <property type="component" value="Unassembled WGS sequence"/>
</dbReference>
<reference evidence="2 3" key="1">
    <citation type="submission" date="2019-01" db="EMBL/GenBank/DDBJ databases">
        <title>A draft genome assembly of the solar-powered sea slug Elysia chlorotica.</title>
        <authorList>
            <person name="Cai H."/>
            <person name="Li Q."/>
            <person name="Fang X."/>
            <person name="Li J."/>
            <person name="Curtis N.E."/>
            <person name="Altenburger A."/>
            <person name="Shibata T."/>
            <person name="Feng M."/>
            <person name="Maeda T."/>
            <person name="Schwartz J.A."/>
            <person name="Shigenobu S."/>
            <person name="Lundholm N."/>
            <person name="Nishiyama T."/>
            <person name="Yang H."/>
            <person name="Hasebe M."/>
            <person name="Li S."/>
            <person name="Pierce S.K."/>
            <person name="Wang J."/>
        </authorList>
    </citation>
    <scope>NUCLEOTIDE SEQUENCE [LARGE SCALE GENOMIC DNA]</scope>
    <source>
        <strain evidence="2">EC2010</strain>
        <tissue evidence="2">Whole organism of an adult</tissue>
    </source>
</reference>
<proteinExistence type="predicted"/>
<organism evidence="2 3">
    <name type="scientific">Elysia chlorotica</name>
    <name type="common">Eastern emerald elysia</name>
    <name type="synonym">Sea slug</name>
    <dbReference type="NCBI Taxonomy" id="188477"/>
    <lineage>
        <taxon>Eukaryota</taxon>
        <taxon>Metazoa</taxon>
        <taxon>Spiralia</taxon>
        <taxon>Lophotrochozoa</taxon>
        <taxon>Mollusca</taxon>
        <taxon>Gastropoda</taxon>
        <taxon>Heterobranchia</taxon>
        <taxon>Euthyneura</taxon>
        <taxon>Panpulmonata</taxon>
        <taxon>Sacoglossa</taxon>
        <taxon>Placobranchoidea</taxon>
        <taxon>Plakobranchidae</taxon>
        <taxon>Elysia</taxon>
    </lineage>
</organism>
<evidence type="ECO:0000313" key="3">
    <source>
        <dbReference type="Proteomes" id="UP000271974"/>
    </source>
</evidence>
<feature type="non-terminal residue" evidence="2">
    <location>
        <position position="110"/>
    </location>
</feature>
<dbReference type="AlphaFoldDB" id="A0A3S0ZZW9"/>
<sequence length="110" mass="12751">MSVKNCFLSQVKRLCQILIKSNHQVPSSLRKTQLVHLCRSCSTLLREQNHTVYQVQTRLKSSITRFRSENMAESKDGERQTEQLPSELFHTSVGQQEGWLVVGPYKVFAW</sequence>
<comment type="caution">
    <text evidence="2">The sequence shown here is derived from an EMBL/GenBank/DDBJ whole genome shotgun (WGS) entry which is preliminary data.</text>
</comment>
<feature type="compositionally biased region" description="Basic and acidic residues" evidence="1">
    <location>
        <begin position="68"/>
        <end position="81"/>
    </location>
</feature>
<accession>A0A3S0ZZW9</accession>
<gene>
    <name evidence="2" type="ORF">EGW08_013019</name>
</gene>